<evidence type="ECO:0000313" key="4">
    <source>
        <dbReference type="EMBL" id="MBK1659428.1"/>
    </source>
</evidence>
<reference evidence="4 5" key="1">
    <citation type="journal article" date="2020" name="Microorganisms">
        <title>Osmotic Adaptation and Compatible Solute Biosynthesis of Phototrophic Bacteria as Revealed from Genome Analyses.</title>
        <authorList>
            <person name="Imhoff J.F."/>
            <person name="Rahn T."/>
            <person name="Kunzel S."/>
            <person name="Keller A."/>
            <person name="Neulinger S.C."/>
        </authorList>
    </citation>
    <scope>NUCLEOTIDE SEQUENCE [LARGE SCALE GENOMIC DNA]</scope>
    <source>
        <strain evidence="4 5">DSM 15382</strain>
    </source>
</reference>
<dbReference type="EMBL" id="NRSG01000101">
    <property type="protein sequence ID" value="MBK1659428.1"/>
    <property type="molecule type" value="Genomic_DNA"/>
</dbReference>
<evidence type="ECO:0000259" key="3">
    <source>
        <dbReference type="PROSITE" id="PS50110"/>
    </source>
</evidence>
<name>A0ABS1CYE8_9PROT</name>
<protein>
    <recommendedName>
        <fullName evidence="3">Response regulatory domain-containing protein</fullName>
    </recommendedName>
</protein>
<dbReference type="Gene3D" id="3.40.50.2300">
    <property type="match status" value="1"/>
</dbReference>
<gene>
    <name evidence="4" type="ORF">CKO45_14400</name>
</gene>
<dbReference type="InterPro" id="IPR050595">
    <property type="entry name" value="Bact_response_regulator"/>
</dbReference>
<dbReference type="Proteomes" id="UP000697995">
    <property type="component" value="Unassembled WGS sequence"/>
</dbReference>
<dbReference type="SMART" id="SM00448">
    <property type="entry name" value="REC"/>
    <property type="match status" value="1"/>
</dbReference>
<feature type="domain" description="Response regulatory" evidence="3">
    <location>
        <begin position="8"/>
        <end position="125"/>
    </location>
</feature>
<dbReference type="RefSeq" id="WP_133218402.1">
    <property type="nucleotide sequence ID" value="NZ_NRSG01000101.1"/>
</dbReference>
<keyword evidence="1" id="KW-0597">Phosphoprotein</keyword>
<dbReference type="SUPFAM" id="SSF52172">
    <property type="entry name" value="CheY-like"/>
    <property type="match status" value="1"/>
</dbReference>
<dbReference type="PANTHER" id="PTHR44591:SF3">
    <property type="entry name" value="RESPONSE REGULATORY DOMAIN-CONTAINING PROTEIN"/>
    <property type="match status" value="1"/>
</dbReference>
<comment type="caution">
    <text evidence="2">Lacks conserved residue(s) required for the propagation of feature annotation.</text>
</comment>
<evidence type="ECO:0000313" key="5">
    <source>
        <dbReference type="Proteomes" id="UP000697995"/>
    </source>
</evidence>
<dbReference type="Pfam" id="PF00072">
    <property type="entry name" value="Response_reg"/>
    <property type="match status" value="1"/>
</dbReference>
<evidence type="ECO:0000256" key="2">
    <source>
        <dbReference type="PROSITE-ProRule" id="PRU00169"/>
    </source>
</evidence>
<proteinExistence type="predicted"/>
<accession>A0ABS1CYE8</accession>
<dbReference type="InterPro" id="IPR001789">
    <property type="entry name" value="Sig_transdc_resp-reg_receiver"/>
</dbReference>
<dbReference type="PROSITE" id="PS50110">
    <property type="entry name" value="RESPONSE_REGULATORY"/>
    <property type="match status" value="1"/>
</dbReference>
<organism evidence="4 5">
    <name type="scientific">Paracraurococcus ruber</name>
    <dbReference type="NCBI Taxonomy" id="77675"/>
    <lineage>
        <taxon>Bacteria</taxon>
        <taxon>Pseudomonadati</taxon>
        <taxon>Pseudomonadota</taxon>
        <taxon>Alphaproteobacteria</taxon>
        <taxon>Acetobacterales</taxon>
        <taxon>Roseomonadaceae</taxon>
        <taxon>Paracraurococcus</taxon>
    </lineage>
</organism>
<dbReference type="PANTHER" id="PTHR44591">
    <property type="entry name" value="STRESS RESPONSE REGULATOR PROTEIN 1"/>
    <property type="match status" value="1"/>
</dbReference>
<sequence>MIGDAQPLALIVEDDAVLALMVEDLLAAEGFDTLMAANAADAASRVAKAGPLGVAVINLELSGVLAGQGIIAELRRHTPRLPVVVITGYNKRAPQGNLRGLGWPTIRLAKPEGYHELAAAVWDVIDQARTGTRPLDMLRRADDRPRRVARVHP</sequence>
<evidence type="ECO:0000256" key="1">
    <source>
        <dbReference type="ARBA" id="ARBA00022553"/>
    </source>
</evidence>
<comment type="caution">
    <text evidence="4">The sequence shown here is derived from an EMBL/GenBank/DDBJ whole genome shotgun (WGS) entry which is preliminary data.</text>
</comment>
<dbReference type="InterPro" id="IPR011006">
    <property type="entry name" value="CheY-like_superfamily"/>
</dbReference>
<keyword evidence="5" id="KW-1185">Reference proteome</keyword>